<keyword evidence="3 6" id="KW-0378">Hydrolase</keyword>
<dbReference type="GO" id="GO:0005524">
    <property type="term" value="F:ATP binding"/>
    <property type="evidence" value="ECO:0007669"/>
    <property type="project" value="UniProtKB-KW"/>
</dbReference>
<evidence type="ECO:0000256" key="2">
    <source>
        <dbReference type="ARBA" id="ARBA00022741"/>
    </source>
</evidence>
<feature type="domain" description="Helicase ATP-binding" evidence="8">
    <location>
        <begin position="1"/>
        <end position="180"/>
    </location>
</feature>
<sequence>MGGRDMMACAQTGSGKTAAFLLPVLTGMLRNGVEGGQFSVVQEPQAIIVGPTRELVTQIYNEARKFAHNTMVRPVVVYGGVTTGYQAREVSKGAHLVVGTAGRLLDFIRKGYLSLAKVKYFILDEADRMLDMGFLPNMMALANELGMPAKTERQTLMFSATFPEEVQQLAKELLNDYIFVTVGRVGGANTDIEQHVLQVDQFNKREKLVSILNSQGQQRTLVFVEQKRQADFIASYLSQSEFPTTSIHGDREQREREEALRDFKNGTAPILVATSVAARGLDIPGVNHVINFDMPQSIDEYVHRIGRTGRCGNLGRATSFFNPSSDQPLARPLVKVLVDAQQEIPDWLEALAGESYGTGGFVGGSTQFKDSRGGNFGGSSSNGPSFSSGAAPAPAAGGDEWD</sequence>
<dbReference type="SMART" id="SM00490">
    <property type="entry name" value="HELICc"/>
    <property type="match status" value="1"/>
</dbReference>
<comment type="similarity">
    <text evidence="6">Belongs to the DEAD box helicase family.</text>
</comment>
<dbReference type="EMBL" id="AB257139">
    <property type="protein sequence ID" value="BAE93269.1"/>
    <property type="molecule type" value="mRNA"/>
</dbReference>
<feature type="domain" description="Helicase C-terminal" evidence="9">
    <location>
        <begin position="191"/>
        <end position="352"/>
    </location>
</feature>
<dbReference type="GO" id="GO:0016787">
    <property type="term" value="F:hydrolase activity"/>
    <property type="evidence" value="ECO:0007669"/>
    <property type="project" value="UniProtKB-KW"/>
</dbReference>
<evidence type="ECO:0000313" key="10">
    <source>
        <dbReference type="EMBL" id="BAE93269.1"/>
    </source>
</evidence>
<keyword evidence="2 6" id="KW-0547">Nucleotide-binding</keyword>
<dbReference type="Gene3D" id="3.40.50.300">
    <property type="entry name" value="P-loop containing nucleotide triphosphate hydrolases"/>
    <property type="match status" value="2"/>
</dbReference>
<dbReference type="InterPro" id="IPR027417">
    <property type="entry name" value="P-loop_NTPase"/>
</dbReference>
<dbReference type="GO" id="GO:0003676">
    <property type="term" value="F:nucleic acid binding"/>
    <property type="evidence" value="ECO:0007669"/>
    <property type="project" value="InterPro"/>
</dbReference>
<dbReference type="EC" id="3.6.4.13" evidence="1"/>
<dbReference type="Pfam" id="PF00271">
    <property type="entry name" value="Helicase_C"/>
    <property type="match status" value="1"/>
</dbReference>
<dbReference type="AlphaFoldDB" id="Q1T713"/>
<proteinExistence type="evidence at transcript level"/>
<evidence type="ECO:0000256" key="5">
    <source>
        <dbReference type="ARBA" id="ARBA00022840"/>
    </source>
</evidence>
<dbReference type="PANTHER" id="PTHR47958">
    <property type="entry name" value="ATP-DEPENDENT RNA HELICASE DBP3"/>
    <property type="match status" value="1"/>
</dbReference>
<keyword evidence="5 6" id="KW-0067">ATP-binding</keyword>
<protein>
    <recommendedName>
        <fullName evidence="1">RNA helicase</fullName>
        <ecNumber evidence="1">3.6.4.13</ecNumber>
    </recommendedName>
</protein>
<name>Q1T713_TUBTU</name>
<dbReference type="Pfam" id="PF00270">
    <property type="entry name" value="DEAD"/>
    <property type="match status" value="1"/>
</dbReference>
<evidence type="ECO:0000256" key="4">
    <source>
        <dbReference type="ARBA" id="ARBA00022806"/>
    </source>
</evidence>
<dbReference type="InterPro" id="IPR014001">
    <property type="entry name" value="Helicase_ATP-bd"/>
</dbReference>
<evidence type="ECO:0000259" key="9">
    <source>
        <dbReference type="PROSITE" id="PS51194"/>
    </source>
</evidence>
<dbReference type="InterPro" id="IPR011545">
    <property type="entry name" value="DEAD/DEAH_box_helicase_dom"/>
</dbReference>
<keyword evidence="4 6" id="KW-0347">Helicase</keyword>
<dbReference type="PROSITE" id="PS51192">
    <property type="entry name" value="HELICASE_ATP_BIND_1"/>
    <property type="match status" value="1"/>
</dbReference>
<dbReference type="PROSITE" id="PS00039">
    <property type="entry name" value="DEAD_ATP_HELICASE"/>
    <property type="match status" value="1"/>
</dbReference>
<dbReference type="FunFam" id="3.40.50.300:FF:000008">
    <property type="entry name" value="ATP-dependent RNA helicase RhlB"/>
    <property type="match status" value="1"/>
</dbReference>
<evidence type="ECO:0000256" key="7">
    <source>
        <dbReference type="SAM" id="MobiDB-lite"/>
    </source>
</evidence>
<evidence type="ECO:0000259" key="8">
    <source>
        <dbReference type="PROSITE" id="PS51192"/>
    </source>
</evidence>
<dbReference type="PROSITE" id="PS51194">
    <property type="entry name" value="HELICASE_CTER"/>
    <property type="match status" value="1"/>
</dbReference>
<feature type="compositionally biased region" description="Low complexity" evidence="7">
    <location>
        <begin position="378"/>
        <end position="402"/>
    </location>
</feature>
<dbReference type="SUPFAM" id="SSF52540">
    <property type="entry name" value="P-loop containing nucleoside triphosphate hydrolases"/>
    <property type="match status" value="1"/>
</dbReference>
<dbReference type="SMART" id="SM00487">
    <property type="entry name" value="DEXDc"/>
    <property type="match status" value="1"/>
</dbReference>
<feature type="region of interest" description="Disordered" evidence="7">
    <location>
        <begin position="363"/>
        <end position="402"/>
    </location>
</feature>
<gene>
    <name evidence="10" type="primary">vasa</name>
</gene>
<evidence type="ECO:0000256" key="3">
    <source>
        <dbReference type="ARBA" id="ARBA00022801"/>
    </source>
</evidence>
<dbReference type="GO" id="GO:0003724">
    <property type="term" value="F:RNA helicase activity"/>
    <property type="evidence" value="ECO:0007669"/>
    <property type="project" value="UniProtKB-EC"/>
</dbReference>
<dbReference type="CDD" id="cd18787">
    <property type="entry name" value="SF2_C_DEAD"/>
    <property type="match status" value="1"/>
</dbReference>
<organism evidence="10">
    <name type="scientific">Tubifex tubifex</name>
    <name type="common">Sludge worm</name>
    <name type="synonym">Lumbricus tubifex</name>
    <dbReference type="NCBI Taxonomy" id="6386"/>
    <lineage>
        <taxon>Eukaryota</taxon>
        <taxon>Metazoa</taxon>
        <taxon>Spiralia</taxon>
        <taxon>Lophotrochozoa</taxon>
        <taxon>Annelida</taxon>
        <taxon>Clitellata</taxon>
        <taxon>Oligochaeta</taxon>
        <taxon>Tubificida</taxon>
        <taxon>Tubificina</taxon>
        <taxon>Naididae</taxon>
        <taxon>Tubificinae</taxon>
        <taxon>Tubifex</taxon>
    </lineage>
</organism>
<evidence type="ECO:0000256" key="6">
    <source>
        <dbReference type="RuleBase" id="RU000492"/>
    </source>
</evidence>
<dbReference type="InterPro" id="IPR001650">
    <property type="entry name" value="Helicase_C-like"/>
</dbReference>
<dbReference type="InterPro" id="IPR000629">
    <property type="entry name" value="RNA-helicase_DEAD-box_CS"/>
</dbReference>
<accession>Q1T713</accession>
<evidence type="ECO:0000256" key="1">
    <source>
        <dbReference type="ARBA" id="ARBA00012552"/>
    </source>
</evidence>
<reference evidence="10" key="1">
    <citation type="submission" date="2006-04" db="EMBL/GenBank/DDBJ databases">
        <title>Embryonic expression of a vasa gene in Tubifex tubifex.</title>
        <authorList>
            <person name="Oyama A."/>
            <person name="Murase E."/>
            <person name="Shimizu T."/>
        </authorList>
    </citation>
    <scope>NUCLEOTIDE SEQUENCE</scope>
</reference>